<dbReference type="InterPro" id="IPR001969">
    <property type="entry name" value="Aspartic_peptidase_AS"/>
</dbReference>
<dbReference type="EMBL" id="LPWD01000464">
    <property type="protein sequence ID" value="ODR95464.1"/>
    <property type="molecule type" value="Genomic_DNA"/>
</dbReference>
<dbReference type="OrthoDB" id="7595324at2"/>
<reference evidence="2 3" key="1">
    <citation type="journal article" date="2016" name="Environ. Microbiol.">
        <title>New Methyloceanibacter diversity from North Sea sediments includes methanotroph containing solely the soluble methane monooxygenase.</title>
        <authorList>
            <person name="Vekeman B."/>
            <person name="Kerckhof F.M."/>
            <person name="Cremers G."/>
            <person name="de Vos P."/>
            <person name="Vandamme P."/>
            <person name="Boon N."/>
            <person name="Op den Camp H.J."/>
            <person name="Heylen K."/>
        </authorList>
    </citation>
    <scope>NUCLEOTIDE SEQUENCE [LARGE SCALE GENOMIC DNA]</scope>
    <source>
        <strain evidence="2 3">R-67177</strain>
    </source>
</reference>
<name>A0A1E3VPL5_9HYPH</name>
<keyword evidence="1" id="KW-0812">Transmembrane</keyword>
<dbReference type="RefSeq" id="WP_069625156.1">
    <property type="nucleotide sequence ID" value="NZ_LPWD01000464.1"/>
</dbReference>
<keyword evidence="3" id="KW-1185">Reference proteome</keyword>
<dbReference type="GO" id="GO:0004190">
    <property type="term" value="F:aspartic-type endopeptidase activity"/>
    <property type="evidence" value="ECO:0007669"/>
    <property type="project" value="InterPro"/>
</dbReference>
<comment type="caution">
    <text evidence="2">The sequence shown here is derived from an EMBL/GenBank/DDBJ whole genome shotgun (WGS) entry which is preliminary data.</text>
</comment>
<protein>
    <recommendedName>
        <fullName evidence="4">TIGR02281 family clan AA aspartic protease</fullName>
    </recommendedName>
</protein>
<dbReference type="GO" id="GO:0006508">
    <property type="term" value="P:proteolysis"/>
    <property type="evidence" value="ECO:0007669"/>
    <property type="project" value="InterPro"/>
</dbReference>
<feature type="transmembrane region" description="Helical" evidence="1">
    <location>
        <begin position="65"/>
        <end position="81"/>
    </location>
</feature>
<evidence type="ECO:0000313" key="2">
    <source>
        <dbReference type="EMBL" id="ODR95464.1"/>
    </source>
</evidence>
<dbReference type="InterPro" id="IPR034122">
    <property type="entry name" value="Retropepsin-like_bacterial"/>
</dbReference>
<sequence>MTTWVALFILALGAMMLVSNESGMIAGLDTATFAYAAFFMALLVYIAGGLVTRYGGGAGAMARDAVTWLALGLGLVTLYAYKDEITPIAARVVGELLPGTAMTVETSAGGLTEVKIRRRLDGHFTAKVDVNGKEVSMIVDTGASSIVLTPEDAKKAGIDPEKLTYRVPVLTANGRTVAARVRIDEVSIGPLDRTKVEALVARPGALTQSLLGMSFLSRLRSYEFSGDFLTLRG</sequence>
<accession>A0A1E3VPL5</accession>
<dbReference type="PROSITE" id="PS00141">
    <property type="entry name" value="ASP_PROTEASE"/>
    <property type="match status" value="1"/>
</dbReference>
<evidence type="ECO:0000256" key="1">
    <source>
        <dbReference type="SAM" id="Phobius"/>
    </source>
</evidence>
<evidence type="ECO:0000313" key="3">
    <source>
        <dbReference type="Proteomes" id="UP000095042"/>
    </source>
</evidence>
<dbReference type="SUPFAM" id="SSF50630">
    <property type="entry name" value="Acid proteases"/>
    <property type="match status" value="1"/>
</dbReference>
<dbReference type="InterPro" id="IPR011969">
    <property type="entry name" value="Clan_AA_Asp_peptidase_C"/>
</dbReference>
<evidence type="ECO:0008006" key="4">
    <source>
        <dbReference type="Google" id="ProtNLM"/>
    </source>
</evidence>
<dbReference type="NCBIfam" id="TIGR02281">
    <property type="entry name" value="clan_AA_DTGA"/>
    <property type="match status" value="1"/>
</dbReference>
<dbReference type="CDD" id="cd05483">
    <property type="entry name" value="retropepsin_like_bacteria"/>
    <property type="match status" value="1"/>
</dbReference>
<dbReference type="AlphaFoldDB" id="A0A1E3VPL5"/>
<dbReference type="InterPro" id="IPR021109">
    <property type="entry name" value="Peptidase_aspartic_dom_sf"/>
</dbReference>
<gene>
    <name evidence="2" type="ORF">AUC71_04840</name>
</gene>
<organism evidence="2 3">
    <name type="scientific">Methyloceanibacter marginalis</name>
    <dbReference type="NCBI Taxonomy" id="1774971"/>
    <lineage>
        <taxon>Bacteria</taxon>
        <taxon>Pseudomonadati</taxon>
        <taxon>Pseudomonadota</taxon>
        <taxon>Alphaproteobacteria</taxon>
        <taxon>Hyphomicrobiales</taxon>
        <taxon>Hyphomicrobiaceae</taxon>
        <taxon>Methyloceanibacter</taxon>
    </lineage>
</organism>
<keyword evidence="1" id="KW-1133">Transmembrane helix</keyword>
<dbReference type="Proteomes" id="UP000095042">
    <property type="component" value="Unassembled WGS sequence"/>
</dbReference>
<proteinExistence type="predicted"/>
<keyword evidence="1" id="KW-0472">Membrane</keyword>
<dbReference type="Gene3D" id="2.40.70.10">
    <property type="entry name" value="Acid Proteases"/>
    <property type="match status" value="1"/>
</dbReference>
<feature type="transmembrane region" description="Helical" evidence="1">
    <location>
        <begin position="33"/>
        <end position="53"/>
    </location>
</feature>
<dbReference type="Pfam" id="PF13650">
    <property type="entry name" value="Asp_protease_2"/>
    <property type="match status" value="1"/>
</dbReference>